<dbReference type="PANTHER" id="PTHR43080:SF26">
    <property type="entry name" value="REGULATORY PROTEIN"/>
    <property type="match status" value="1"/>
</dbReference>
<dbReference type="SMART" id="SM00116">
    <property type="entry name" value="CBS"/>
    <property type="match status" value="4"/>
</dbReference>
<comment type="similarity">
    <text evidence="1">Belongs to the UPF0166 family.</text>
</comment>
<evidence type="ECO:0000256" key="1">
    <source>
        <dbReference type="ARBA" id="ARBA00010554"/>
    </source>
</evidence>
<evidence type="ECO:0000259" key="4">
    <source>
        <dbReference type="PROSITE" id="PS51371"/>
    </source>
</evidence>
<reference evidence="5 6" key="1">
    <citation type="submission" date="2018-12" db="EMBL/GenBank/DDBJ databases">
        <title>Genome Sequence of Candidatus Viridilinea halotolerans isolated from saline sulfide-rich spring.</title>
        <authorList>
            <person name="Grouzdev D.S."/>
            <person name="Burganskaya E.I."/>
            <person name="Krutkina M.S."/>
            <person name="Sukhacheva M.V."/>
            <person name="Gorlenko V.M."/>
        </authorList>
    </citation>
    <scope>NUCLEOTIDE SEQUENCE [LARGE SCALE GENOMIC DNA]</scope>
    <source>
        <strain evidence="5">Chok-6</strain>
    </source>
</reference>
<feature type="domain" description="CBS" evidence="4">
    <location>
        <begin position="125"/>
        <end position="182"/>
    </location>
</feature>
<evidence type="ECO:0000256" key="2">
    <source>
        <dbReference type="ARBA" id="ARBA00023122"/>
    </source>
</evidence>
<proteinExistence type="inferred from homology"/>
<organism evidence="5 6">
    <name type="scientific">Candidatus Viridilinea halotolerans</name>
    <dbReference type="NCBI Taxonomy" id="2491704"/>
    <lineage>
        <taxon>Bacteria</taxon>
        <taxon>Bacillati</taxon>
        <taxon>Chloroflexota</taxon>
        <taxon>Chloroflexia</taxon>
        <taxon>Chloroflexales</taxon>
        <taxon>Chloroflexineae</taxon>
        <taxon>Oscillochloridaceae</taxon>
        <taxon>Candidatus Viridilinea</taxon>
    </lineage>
</organism>
<accession>A0A426TVK6</accession>
<name>A0A426TVK6_9CHLR</name>
<dbReference type="PROSITE" id="PS51371">
    <property type="entry name" value="CBS"/>
    <property type="match status" value="4"/>
</dbReference>
<dbReference type="CDD" id="cd02205">
    <property type="entry name" value="CBS_pair_SF"/>
    <property type="match status" value="3"/>
</dbReference>
<dbReference type="InterPro" id="IPR051257">
    <property type="entry name" value="Diverse_CBS-Domain"/>
</dbReference>
<dbReference type="SUPFAM" id="SSF54913">
    <property type="entry name" value="GlnB-like"/>
    <property type="match status" value="1"/>
</dbReference>
<dbReference type="Gene3D" id="3.10.580.10">
    <property type="entry name" value="CBS-domain"/>
    <property type="match status" value="3"/>
</dbReference>
<keyword evidence="2 3" id="KW-0129">CBS domain</keyword>
<feature type="domain" description="CBS" evidence="4">
    <location>
        <begin position="208"/>
        <end position="266"/>
    </location>
</feature>
<dbReference type="InterPro" id="IPR046342">
    <property type="entry name" value="CBS_dom_sf"/>
</dbReference>
<evidence type="ECO:0000313" key="5">
    <source>
        <dbReference type="EMBL" id="RRR69516.1"/>
    </source>
</evidence>
<protein>
    <submittedName>
        <fullName evidence="5">CBS domain-containing protein</fullName>
    </submittedName>
</protein>
<dbReference type="InterPro" id="IPR003793">
    <property type="entry name" value="UPF0166"/>
</dbReference>
<evidence type="ECO:0000256" key="3">
    <source>
        <dbReference type="PROSITE-ProRule" id="PRU00703"/>
    </source>
</evidence>
<feature type="domain" description="CBS" evidence="4">
    <location>
        <begin position="284"/>
        <end position="341"/>
    </location>
</feature>
<dbReference type="Pfam" id="PF02641">
    <property type="entry name" value="DUF190"/>
    <property type="match status" value="1"/>
</dbReference>
<dbReference type="InterPro" id="IPR011322">
    <property type="entry name" value="N-reg_PII-like_a/b"/>
</dbReference>
<sequence>MAAENSLHRVRIYLARGDQWEGGVRYLAIMEQLRRGGATGATALSGLVGFGPGQGSASALAERTDGQQPVVIEWLDRVETIRRLLPALRDLLGDDLVTVEKVPVFQATLRSRGPFSGERGVADVMLKPPPGVSADTRLEVALAKMARDAIAVLPVVTAEWRMVGLLTKRDLAWRADVRLAPSLLAQLSAAERGAILAAVAERQVGQVMSAEPGSVGINTAIQQALATMVEWGYPQIPVVDPNGHVVGLLGQHEVLRELLAQANAAETEQVREVNQAPTPVHLVMQSAVHQVTSSQQLNVALARLLAAPERHILVVDDGGRLVGQLSALTALQALQGEERATFLKALCAERPPAAGVLPGKERSFQTLIEAMPPVIGPQDPLLEAARRLIEFEVEQLAVVNEERQLLGIIARGGLIRALIQQSE</sequence>
<evidence type="ECO:0000313" key="6">
    <source>
        <dbReference type="Proteomes" id="UP000280307"/>
    </source>
</evidence>
<dbReference type="EMBL" id="RSAS01000623">
    <property type="protein sequence ID" value="RRR69516.1"/>
    <property type="molecule type" value="Genomic_DNA"/>
</dbReference>
<dbReference type="AlphaFoldDB" id="A0A426TVK6"/>
<gene>
    <name evidence="5" type="ORF">EI684_15455</name>
</gene>
<dbReference type="Proteomes" id="UP000280307">
    <property type="component" value="Unassembled WGS sequence"/>
</dbReference>
<dbReference type="Gene3D" id="3.30.70.120">
    <property type="match status" value="1"/>
</dbReference>
<dbReference type="InterPro" id="IPR015867">
    <property type="entry name" value="N-reg_PII/ATP_PRibTrfase_C"/>
</dbReference>
<dbReference type="PANTHER" id="PTHR43080">
    <property type="entry name" value="CBS DOMAIN-CONTAINING PROTEIN CBSX3, MITOCHONDRIAL"/>
    <property type="match status" value="1"/>
</dbReference>
<dbReference type="SUPFAM" id="SSF54631">
    <property type="entry name" value="CBS-domain pair"/>
    <property type="match status" value="2"/>
</dbReference>
<comment type="caution">
    <text evidence="5">The sequence shown here is derived from an EMBL/GenBank/DDBJ whole genome shotgun (WGS) entry which is preliminary data.</text>
</comment>
<dbReference type="InterPro" id="IPR000644">
    <property type="entry name" value="CBS_dom"/>
</dbReference>
<feature type="domain" description="CBS" evidence="4">
    <location>
        <begin position="367"/>
        <end position="423"/>
    </location>
</feature>
<dbReference type="Pfam" id="PF00571">
    <property type="entry name" value="CBS"/>
    <property type="match status" value="3"/>
</dbReference>